<evidence type="ECO:0000256" key="5">
    <source>
        <dbReference type="SAM" id="Phobius"/>
    </source>
</evidence>
<sequence>MSIDYSKCRICKEKDHTNKMIMPCKCGTWVHRSCLNKKRVSDPAYYESCPICGATYNFEFKKMPEWKKHFQIISSVILDVISICSMFALSSFILGKLFITFNIKSELIPNPTLFGGAIICGIIGFCIIIYAMSQGGFFYFYPSNFYSGNNNNDALMAFVVIGIVAVFASLIYYTYYITKSRYERHRRAVGVKENVVTDYLKGVDKI</sequence>
<evidence type="ECO:0000313" key="8">
    <source>
        <dbReference type="EMBL" id="OHT10663.1"/>
    </source>
</evidence>
<dbReference type="Gene3D" id="3.30.40.10">
    <property type="entry name" value="Zinc/RING finger domain, C3HC4 (zinc finger)"/>
    <property type="match status" value="1"/>
</dbReference>
<dbReference type="PROSITE" id="PS50089">
    <property type="entry name" value="ZF_RING_2"/>
    <property type="match status" value="1"/>
</dbReference>
<gene>
    <name evidence="8" type="ORF">TRFO_04165</name>
</gene>
<dbReference type="GeneID" id="94826438"/>
<keyword evidence="3" id="KW-0862">Zinc</keyword>
<protein>
    <submittedName>
        <fullName evidence="8">Uncharacterized protein</fullName>
    </submittedName>
</protein>
<dbReference type="VEuPathDB" id="TrichDB:TRFO_04165"/>
<dbReference type="SMART" id="SM00744">
    <property type="entry name" value="RINGv"/>
    <property type="match status" value="1"/>
</dbReference>
<evidence type="ECO:0000256" key="4">
    <source>
        <dbReference type="PROSITE-ProRule" id="PRU00175"/>
    </source>
</evidence>
<dbReference type="EMBL" id="MLAK01000605">
    <property type="protein sequence ID" value="OHT10663.1"/>
    <property type="molecule type" value="Genomic_DNA"/>
</dbReference>
<dbReference type="InterPro" id="IPR001841">
    <property type="entry name" value="Znf_RING"/>
</dbReference>
<dbReference type="PROSITE" id="PS51292">
    <property type="entry name" value="ZF_RING_CH"/>
    <property type="match status" value="1"/>
</dbReference>
<keyword evidence="1" id="KW-0479">Metal-binding</keyword>
<feature type="domain" description="RING-CH-type" evidence="7">
    <location>
        <begin position="1"/>
        <end position="59"/>
    </location>
</feature>
<keyword evidence="5" id="KW-1133">Transmembrane helix</keyword>
<dbReference type="Pfam" id="PF12906">
    <property type="entry name" value="RINGv"/>
    <property type="match status" value="1"/>
</dbReference>
<dbReference type="InterPro" id="IPR013083">
    <property type="entry name" value="Znf_RING/FYVE/PHD"/>
</dbReference>
<comment type="caution">
    <text evidence="8">The sequence shown here is derived from an EMBL/GenBank/DDBJ whole genome shotgun (WGS) entry which is preliminary data.</text>
</comment>
<evidence type="ECO:0000313" key="9">
    <source>
        <dbReference type="Proteomes" id="UP000179807"/>
    </source>
</evidence>
<evidence type="ECO:0000259" key="6">
    <source>
        <dbReference type="PROSITE" id="PS50089"/>
    </source>
</evidence>
<dbReference type="RefSeq" id="XP_068363799.1">
    <property type="nucleotide sequence ID" value="XM_068491734.1"/>
</dbReference>
<keyword evidence="2 4" id="KW-0863">Zinc-finger</keyword>
<evidence type="ECO:0000256" key="3">
    <source>
        <dbReference type="ARBA" id="ARBA00022833"/>
    </source>
</evidence>
<accession>A0A1J4KGX1</accession>
<dbReference type="InterPro" id="IPR011016">
    <property type="entry name" value="Znf_RING-CH"/>
</dbReference>
<evidence type="ECO:0000256" key="1">
    <source>
        <dbReference type="ARBA" id="ARBA00022723"/>
    </source>
</evidence>
<feature type="transmembrane region" description="Helical" evidence="5">
    <location>
        <begin position="111"/>
        <end position="134"/>
    </location>
</feature>
<dbReference type="AlphaFoldDB" id="A0A1J4KGX1"/>
<dbReference type="SUPFAM" id="SSF57850">
    <property type="entry name" value="RING/U-box"/>
    <property type="match status" value="1"/>
</dbReference>
<proteinExistence type="predicted"/>
<name>A0A1J4KGX1_9EUKA</name>
<evidence type="ECO:0000256" key="2">
    <source>
        <dbReference type="ARBA" id="ARBA00022771"/>
    </source>
</evidence>
<dbReference type="Proteomes" id="UP000179807">
    <property type="component" value="Unassembled WGS sequence"/>
</dbReference>
<feature type="domain" description="RING-type" evidence="6">
    <location>
        <begin position="8"/>
        <end position="52"/>
    </location>
</feature>
<keyword evidence="5" id="KW-0472">Membrane</keyword>
<evidence type="ECO:0000259" key="7">
    <source>
        <dbReference type="PROSITE" id="PS51292"/>
    </source>
</evidence>
<dbReference type="GO" id="GO:0008270">
    <property type="term" value="F:zinc ion binding"/>
    <property type="evidence" value="ECO:0007669"/>
    <property type="project" value="UniProtKB-KW"/>
</dbReference>
<reference evidence="8" key="1">
    <citation type="submission" date="2016-10" db="EMBL/GenBank/DDBJ databases">
        <authorList>
            <person name="Benchimol M."/>
            <person name="Almeida L.G."/>
            <person name="Vasconcelos A.T."/>
            <person name="Perreira-Neves A."/>
            <person name="Rosa I.A."/>
            <person name="Tasca T."/>
            <person name="Bogo M.R."/>
            <person name="de Souza W."/>
        </authorList>
    </citation>
    <scope>NUCLEOTIDE SEQUENCE [LARGE SCALE GENOMIC DNA]</scope>
    <source>
        <strain evidence="8">K</strain>
    </source>
</reference>
<feature type="transmembrane region" description="Helical" evidence="5">
    <location>
        <begin position="72"/>
        <end position="99"/>
    </location>
</feature>
<keyword evidence="9" id="KW-1185">Reference proteome</keyword>
<dbReference type="OrthoDB" id="76500at2759"/>
<feature type="transmembrane region" description="Helical" evidence="5">
    <location>
        <begin position="154"/>
        <end position="177"/>
    </location>
</feature>
<organism evidence="8 9">
    <name type="scientific">Tritrichomonas foetus</name>
    <dbReference type="NCBI Taxonomy" id="1144522"/>
    <lineage>
        <taxon>Eukaryota</taxon>
        <taxon>Metamonada</taxon>
        <taxon>Parabasalia</taxon>
        <taxon>Tritrichomonadida</taxon>
        <taxon>Tritrichomonadidae</taxon>
        <taxon>Tritrichomonas</taxon>
    </lineage>
</organism>
<keyword evidence="5" id="KW-0812">Transmembrane</keyword>